<proteinExistence type="predicted"/>
<sequence>MLFGNRTPYGRAYESGCGLATGASLPVGAIRESPLQRHTRAGGVTYRRLDLPFLILGISRHRSGGLLRAGLFCLAHLRADWNGCAAFRPVLHYWIISP</sequence>
<evidence type="ECO:0000313" key="1">
    <source>
        <dbReference type="EMBL" id="HGG00605.1"/>
    </source>
</evidence>
<accession>A0A7C3ZJS0</accession>
<dbReference type="AlphaFoldDB" id="A0A7C3ZJS0"/>
<dbReference type="EMBL" id="DSPX01000079">
    <property type="protein sequence ID" value="HGG00605.1"/>
    <property type="molecule type" value="Genomic_DNA"/>
</dbReference>
<protein>
    <submittedName>
        <fullName evidence="1">Uncharacterized protein</fullName>
    </submittedName>
</protein>
<gene>
    <name evidence="1" type="ORF">ENR15_08120</name>
</gene>
<name>A0A7C3ZJS0_9CYAN</name>
<comment type="caution">
    <text evidence="1">The sequence shown here is derived from an EMBL/GenBank/DDBJ whole genome shotgun (WGS) entry which is preliminary data.</text>
</comment>
<reference evidence="1" key="1">
    <citation type="journal article" date="2020" name="mSystems">
        <title>Genome- and Community-Level Interaction Insights into Carbon Utilization and Element Cycling Functions of Hydrothermarchaeota in Hydrothermal Sediment.</title>
        <authorList>
            <person name="Zhou Z."/>
            <person name="Liu Y."/>
            <person name="Xu W."/>
            <person name="Pan J."/>
            <person name="Luo Z.H."/>
            <person name="Li M."/>
        </authorList>
    </citation>
    <scope>NUCLEOTIDE SEQUENCE [LARGE SCALE GENOMIC DNA]</scope>
    <source>
        <strain evidence="1">SpSt-374</strain>
    </source>
</reference>
<organism evidence="1">
    <name type="scientific">Planktothricoides sp. SpSt-374</name>
    <dbReference type="NCBI Taxonomy" id="2282167"/>
    <lineage>
        <taxon>Bacteria</taxon>
        <taxon>Bacillati</taxon>
        <taxon>Cyanobacteriota</taxon>
        <taxon>Cyanophyceae</taxon>
        <taxon>Oscillatoriophycideae</taxon>
        <taxon>Oscillatoriales</taxon>
        <taxon>Oscillatoriaceae</taxon>
        <taxon>Planktothricoides</taxon>
    </lineage>
</organism>